<keyword evidence="2" id="KW-1185">Reference proteome</keyword>
<reference evidence="1 2" key="1">
    <citation type="submission" date="2017-08" db="EMBL/GenBank/DDBJ databases">
        <title>Complete genome sequence of Mucilaginibacter sp. strain BJC16-A31.</title>
        <authorList>
            <consortium name="Henan University of Science and Technology"/>
            <person name="You X."/>
        </authorList>
    </citation>
    <scope>NUCLEOTIDE SEQUENCE [LARGE SCALE GENOMIC DNA]</scope>
    <source>
        <strain evidence="1 2">BJC16-A31</strain>
    </source>
</reference>
<dbReference type="EMBL" id="CP022743">
    <property type="protein sequence ID" value="ASU33593.1"/>
    <property type="molecule type" value="Genomic_DNA"/>
</dbReference>
<gene>
    <name evidence="1" type="ORF">MuYL_1697</name>
</gene>
<evidence type="ECO:0008006" key="3">
    <source>
        <dbReference type="Google" id="ProtNLM"/>
    </source>
</evidence>
<protein>
    <recommendedName>
        <fullName evidence="3">Cytochrome c family protein</fullName>
    </recommendedName>
</protein>
<dbReference type="KEGG" id="muc:MuYL_1697"/>
<accession>A0A223NUP4</accession>
<proteinExistence type="predicted"/>
<organism evidence="1 2">
    <name type="scientific">Mucilaginibacter xinganensis</name>
    <dbReference type="NCBI Taxonomy" id="1234841"/>
    <lineage>
        <taxon>Bacteria</taxon>
        <taxon>Pseudomonadati</taxon>
        <taxon>Bacteroidota</taxon>
        <taxon>Sphingobacteriia</taxon>
        <taxon>Sphingobacteriales</taxon>
        <taxon>Sphingobacteriaceae</taxon>
        <taxon>Mucilaginibacter</taxon>
    </lineage>
</organism>
<dbReference type="AlphaFoldDB" id="A0A223NUP4"/>
<evidence type="ECO:0000313" key="1">
    <source>
        <dbReference type="EMBL" id="ASU33593.1"/>
    </source>
</evidence>
<dbReference type="OrthoDB" id="280897at2"/>
<dbReference type="RefSeq" id="WP_094570028.1">
    <property type="nucleotide sequence ID" value="NZ_CP022743.1"/>
</dbReference>
<dbReference type="PROSITE" id="PS51257">
    <property type="entry name" value="PROKAR_LIPOPROTEIN"/>
    <property type="match status" value="1"/>
</dbReference>
<name>A0A223NUP4_9SPHI</name>
<dbReference type="Proteomes" id="UP000215002">
    <property type="component" value="Chromosome"/>
</dbReference>
<evidence type="ECO:0000313" key="2">
    <source>
        <dbReference type="Proteomes" id="UP000215002"/>
    </source>
</evidence>
<sequence length="593" mass="64167">MKHSIKSIAGIISCLAFLGCTHPATNVVVNKITLPQDVLASCTVTQTTFNSWFVSGTAQPNGAVLPANSVAFKHQNNCEFYQWSENMFLWITSPNKTYGSGNTVLESPVFYDVLPVDSNGKRKLQRHEGNTPLHMASHITKNGPNHLPVIIDTKGRMLEVEIADPQAKNKALVKSGTGLTEVDHVSLDNKGAFVFLDRSGKVIQHPQAIIRHKLNAKNIVQKFTAGNKSVFLDAAGNQVQTEAGQATGDVLMAQNGSLVYYLTMVNDVYAWFVTGAMNGKLTANEFPTTQGALDSIITYAKANHATLPDSNALAMELKTSWVEASKLSNPDDYITVTAVIPTYDTTDAKKWVPKGEKTTKMALVGMHVVGSVAGHPEMIWATFEHQSNTPNAEYRYLDVNNKVKTVQQDTGKGWLFNSNASDTSVNISHMTNVDAQFKSSDTIRAQQGFTITPSNTLTIMPWGSAKDSVTNQEDKSSAASNSEIISINNNIRKMLGADVRGNYLLIGATWTSGGAAPNGGVYGLNGTAPGVSIGTSVLANSTMETYFQLPKFSCFTCHSSSVPSLNPDSISHIYGKLQPLITLHEVMDKKKGK</sequence>